<dbReference type="EMBL" id="CP051428">
    <property type="protein sequence ID" value="QJC51451.1"/>
    <property type="molecule type" value="Genomic_DNA"/>
</dbReference>
<dbReference type="AlphaFoldDB" id="A0A6H2GVJ3"/>
<dbReference type="PIRSF" id="PIRSF037226">
    <property type="entry name" value="Amidohydrolase_ACY1L2_prd"/>
    <property type="match status" value="1"/>
</dbReference>
<keyword evidence="4" id="KW-1185">Reference proteome</keyword>
<dbReference type="InterPro" id="IPR017144">
    <property type="entry name" value="Xaa-Arg_dipeptidase"/>
</dbReference>
<evidence type="ECO:0000313" key="4">
    <source>
        <dbReference type="Proteomes" id="UP000502136"/>
    </source>
</evidence>
<organism evidence="3 4">
    <name type="scientific">Paenibacillus albicereus</name>
    <dbReference type="NCBI Taxonomy" id="2726185"/>
    <lineage>
        <taxon>Bacteria</taxon>
        <taxon>Bacillati</taxon>
        <taxon>Bacillota</taxon>
        <taxon>Bacilli</taxon>
        <taxon>Bacillales</taxon>
        <taxon>Paenibacillaceae</taxon>
        <taxon>Paenibacillus</taxon>
    </lineage>
</organism>
<dbReference type="RefSeq" id="WP_168907098.1">
    <property type="nucleotide sequence ID" value="NZ_CP051428.1"/>
</dbReference>
<dbReference type="CDD" id="cd03887">
    <property type="entry name" value="M20_Acy1L2"/>
    <property type="match status" value="1"/>
</dbReference>
<dbReference type="SUPFAM" id="SSF53187">
    <property type="entry name" value="Zn-dependent exopeptidases"/>
    <property type="match status" value="1"/>
</dbReference>
<dbReference type="PANTHER" id="PTHR30575:SF0">
    <property type="entry name" value="XAA-ARG DIPEPTIDASE"/>
    <property type="match status" value="1"/>
</dbReference>
<dbReference type="InterPro" id="IPR036264">
    <property type="entry name" value="Bact_exopeptidase_dim_dom"/>
</dbReference>
<dbReference type="InterPro" id="IPR017439">
    <property type="entry name" value="Amidohydrolase"/>
</dbReference>
<name>A0A6H2GVJ3_9BACL</name>
<evidence type="ECO:0000256" key="1">
    <source>
        <dbReference type="PIRNR" id="PIRNR037226"/>
    </source>
</evidence>
<dbReference type="GO" id="GO:0071713">
    <property type="term" value="F:para-aminobenzoyl-glutamate hydrolase activity"/>
    <property type="evidence" value="ECO:0007669"/>
    <property type="project" value="TreeGrafter"/>
</dbReference>
<dbReference type="GO" id="GO:0005737">
    <property type="term" value="C:cytoplasm"/>
    <property type="evidence" value="ECO:0007669"/>
    <property type="project" value="TreeGrafter"/>
</dbReference>
<evidence type="ECO:0000259" key="2">
    <source>
        <dbReference type="Pfam" id="PF07687"/>
    </source>
</evidence>
<sequence length="399" mass="43207">MPDFKAIFKETAERCGEGWKQLSRTIGERPELGHEEFFASAQLADELERQGFDVKRGVLGLPTAFLAEYDSGRPGPVAGLLCEYDALPEIGHACGHHLIGVMGVAAAVLLKEALDAGGGGGRIRVYGTPAEETRGAKVTMSEAGWFDDCGFALMAHPYHAHERSGRSLAMHALQFDYYGRSAHAAASPHLGVNALDAVLLLFGSVNALRQQMRGDARVHGIVSEGGQAPNIIPAHAAAQFYVRAADRAYRDELTERVRACAEGAALQTGCRLEITPFEFSYDELRTNEALSDTYQRMLRLEGVPDEQVLAGSDHGSLDLGNVSLRCPAIHPYLKVVEEKLGLHTAEFRDAAMREEALDAMLLGARLLASTALEVLADDSLYRAVRGEFESRSGSDGRRA</sequence>
<proteinExistence type="inferred from homology"/>
<gene>
    <name evidence="3" type="ORF">HGI30_07750</name>
</gene>
<dbReference type="Proteomes" id="UP000502136">
    <property type="component" value="Chromosome"/>
</dbReference>
<protein>
    <recommendedName>
        <fullName evidence="1">Peptidase M20 domain-containing protein 2</fullName>
    </recommendedName>
</protein>
<dbReference type="Pfam" id="PF07687">
    <property type="entry name" value="M20_dimer"/>
    <property type="match status" value="1"/>
</dbReference>
<reference evidence="3 4" key="1">
    <citation type="submission" date="2020-04" db="EMBL/GenBank/DDBJ databases">
        <title>Novel Paenibacillus strain UniB2 isolated from commercial digestive syrup.</title>
        <authorList>
            <person name="Thorat V."/>
            <person name="Kirdat K."/>
            <person name="Tiwarekar B."/>
            <person name="Yadav A."/>
        </authorList>
    </citation>
    <scope>NUCLEOTIDE SEQUENCE [LARGE SCALE GENOMIC DNA]</scope>
    <source>
        <strain evidence="3 4">UniB2</strain>
    </source>
</reference>
<dbReference type="FunFam" id="3.30.70.360:FF:000004">
    <property type="entry name" value="Peptidase M20 domain-containing protein 2"/>
    <property type="match status" value="1"/>
</dbReference>
<dbReference type="GO" id="GO:0046657">
    <property type="term" value="P:folic acid catabolic process"/>
    <property type="evidence" value="ECO:0007669"/>
    <property type="project" value="TreeGrafter"/>
</dbReference>
<accession>A0A6H2GVJ3</accession>
<dbReference type="NCBIfam" id="TIGR01891">
    <property type="entry name" value="amidohydrolases"/>
    <property type="match status" value="1"/>
</dbReference>
<dbReference type="SUPFAM" id="SSF55031">
    <property type="entry name" value="Bacterial exopeptidase dimerisation domain"/>
    <property type="match status" value="1"/>
</dbReference>
<evidence type="ECO:0000313" key="3">
    <source>
        <dbReference type="EMBL" id="QJC51451.1"/>
    </source>
</evidence>
<comment type="similarity">
    <text evidence="1">Belongs to the peptidase M20A family.</text>
</comment>
<dbReference type="InterPro" id="IPR011650">
    <property type="entry name" value="Peptidase_M20_dimer"/>
</dbReference>
<dbReference type="Gene3D" id="3.40.630.10">
    <property type="entry name" value="Zn peptidases"/>
    <property type="match status" value="1"/>
</dbReference>
<dbReference type="GO" id="GO:0016805">
    <property type="term" value="F:dipeptidase activity"/>
    <property type="evidence" value="ECO:0007669"/>
    <property type="project" value="InterPro"/>
</dbReference>
<dbReference type="InterPro" id="IPR052030">
    <property type="entry name" value="Peptidase_M20/M20A_hydrolases"/>
</dbReference>
<feature type="domain" description="Peptidase M20 dimerisation" evidence="2">
    <location>
        <begin position="177"/>
        <end position="265"/>
    </location>
</feature>
<dbReference type="PANTHER" id="PTHR30575">
    <property type="entry name" value="PEPTIDASE M20"/>
    <property type="match status" value="1"/>
</dbReference>
<dbReference type="KEGG" id="palr:HGI30_07750"/>
<dbReference type="Gene3D" id="3.30.70.360">
    <property type="match status" value="1"/>
</dbReference>